<dbReference type="InParanoid" id="A9AZA9"/>
<dbReference type="BioCyc" id="HAUR316274:GHYA-1024-MONOMER"/>
<dbReference type="InterPro" id="IPR027417">
    <property type="entry name" value="P-loop_NTPase"/>
</dbReference>
<dbReference type="SUPFAM" id="SSF52540">
    <property type="entry name" value="P-loop containing nucleoside triphosphate hydrolases"/>
    <property type="match status" value="1"/>
</dbReference>
<protein>
    <submittedName>
        <fullName evidence="1">Uncharacterized protein</fullName>
    </submittedName>
</protein>
<keyword evidence="2" id="KW-1185">Reference proteome</keyword>
<dbReference type="EMBL" id="CP000875">
    <property type="protein sequence ID" value="ABX03655.1"/>
    <property type="molecule type" value="Genomic_DNA"/>
</dbReference>
<sequence length="174" mass="19692">MLKQNLQIAYTGPTAAGKRTNLRALSALLPDHIIEPRQQIWLGTGFEFYYDQLRLRYADRIITIKANHGAILYQKHELLVLNGAEGVVFVLDSQLDKLAQNIRLLRTSCSYLAQQGRLGQIAKVIQFNKRDLHGMLSLSVLQRYCNAMNWPNIAASAAKQYHIVETLELLVGQC</sequence>
<dbReference type="STRING" id="316274.Haur_1007"/>
<proteinExistence type="predicted"/>
<accession>A9AZA9</accession>
<reference evidence="1 2" key="1">
    <citation type="journal article" date="2011" name="Stand. Genomic Sci.">
        <title>Complete genome sequence of the filamentous gliding predatory bacterium Herpetosiphon aurantiacus type strain (114-95(T)).</title>
        <authorList>
            <person name="Kiss H."/>
            <person name="Nett M."/>
            <person name="Domin N."/>
            <person name="Martin K."/>
            <person name="Maresca J.A."/>
            <person name="Copeland A."/>
            <person name="Lapidus A."/>
            <person name="Lucas S."/>
            <person name="Berry K.W."/>
            <person name="Glavina Del Rio T."/>
            <person name="Dalin E."/>
            <person name="Tice H."/>
            <person name="Pitluck S."/>
            <person name="Richardson P."/>
            <person name="Bruce D."/>
            <person name="Goodwin L."/>
            <person name="Han C."/>
            <person name="Detter J.C."/>
            <person name="Schmutz J."/>
            <person name="Brettin T."/>
            <person name="Land M."/>
            <person name="Hauser L."/>
            <person name="Kyrpides N.C."/>
            <person name="Ivanova N."/>
            <person name="Goker M."/>
            <person name="Woyke T."/>
            <person name="Klenk H.P."/>
            <person name="Bryant D.A."/>
        </authorList>
    </citation>
    <scope>NUCLEOTIDE SEQUENCE [LARGE SCALE GENOMIC DNA]</scope>
    <source>
        <strain evidence="2">ATCC 23779 / DSM 785 / 114-95</strain>
    </source>
</reference>
<dbReference type="HOGENOM" id="CLU_077110_0_0_0"/>
<organism evidence="1 2">
    <name type="scientific">Herpetosiphon aurantiacus (strain ATCC 23779 / DSM 785 / 114-95)</name>
    <dbReference type="NCBI Taxonomy" id="316274"/>
    <lineage>
        <taxon>Bacteria</taxon>
        <taxon>Bacillati</taxon>
        <taxon>Chloroflexota</taxon>
        <taxon>Chloroflexia</taxon>
        <taxon>Herpetosiphonales</taxon>
        <taxon>Herpetosiphonaceae</taxon>
        <taxon>Herpetosiphon</taxon>
    </lineage>
</organism>
<evidence type="ECO:0000313" key="2">
    <source>
        <dbReference type="Proteomes" id="UP000000787"/>
    </source>
</evidence>
<dbReference type="Gene3D" id="3.40.50.300">
    <property type="entry name" value="P-loop containing nucleotide triphosphate hydrolases"/>
    <property type="match status" value="1"/>
</dbReference>
<dbReference type="KEGG" id="hau:Haur_1007"/>
<gene>
    <name evidence="1" type="ordered locus">Haur_1007</name>
</gene>
<evidence type="ECO:0000313" key="1">
    <source>
        <dbReference type="EMBL" id="ABX03655.1"/>
    </source>
</evidence>
<dbReference type="eggNOG" id="COG1100">
    <property type="taxonomic scope" value="Bacteria"/>
</dbReference>
<dbReference type="AlphaFoldDB" id="A9AZA9"/>
<name>A9AZA9_HERA2</name>
<dbReference type="Proteomes" id="UP000000787">
    <property type="component" value="Chromosome"/>
</dbReference>